<keyword evidence="2" id="KW-0472">Membrane</keyword>
<organism evidence="3 4">
    <name type="scientific">Elysia crispata</name>
    <name type="common">lettuce slug</name>
    <dbReference type="NCBI Taxonomy" id="231223"/>
    <lineage>
        <taxon>Eukaryota</taxon>
        <taxon>Metazoa</taxon>
        <taxon>Spiralia</taxon>
        <taxon>Lophotrochozoa</taxon>
        <taxon>Mollusca</taxon>
        <taxon>Gastropoda</taxon>
        <taxon>Heterobranchia</taxon>
        <taxon>Euthyneura</taxon>
        <taxon>Panpulmonata</taxon>
        <taxon>Sacoglossa</taxon>
        <taxon>Placobranchoidea</taxon>
        <taxon>Plakobranchidae</taxon>
        <taxon>Elysia</taxon>
    </lineage>
</organism>
<reference evidence="3" key="1">
    <citation type="journal article" date="2023" name="G3 (Bethesda)">
        <title>A reference genome for the long-term kleptoplast-retaining sea slug Elysia crispata morphotype clarki.</title>
        <authorList>
            <person name="Eastman K.E."/>
            <person name="Pendleton A.L."/>
            <person name="Shaikh M.A."/>
            <person name="Suttiyut T."/>
            <person name="Ogas R."/>
            <person name="Tomko P."/>
            <person name="Gavelis G."/>
            <person name="Widhalm J.R."/>
            <person name="Wisecaver J.H."/>
        </authorList>
    </citation>
    <scope>NUCLEOTIDE SEQUENCE</scope>
    <source>
        <strain evidence="3">ECLA1</strain>
    </source>
</reference>
<evidence type="ECO:0000256" key="2">
    <source>
        <dbReference type="SAM" id="Phobius"/>
    </source>
</evidence>
<sequence length="175" mass="19544">MVVQISGKLVLSPDLVAGMTMAREKPTYGTRTEPLERHISSSSPHTHVADSRKHGPIIMFISGSHHYFTILLSIAWRLRATRMVRCFLSHNQVTSDDAYFDFHTSQTAVSSCASVFRWQKDICKGFCMTKLCVAEGYLQGLLQTQVTASGLSGQEGERFRSPASRLHLVSVSRIR</sequence>
<evidence type="ECO:0000313" key="3">
    <source>
        <dbReference type="EMBL" id="KAK3786993.1"/>
    </source>
</evidence>
<evidence type="ECO:0000256" key="1">
    <source>
        <dbReference type="SAM" id="MobiDB-lite"/>
    </source>
</evidence>
<name>A0AAE1AG51_9GAST</name>
<dbReference type="EMBL" id="JAWDGP010001916">
    <property type="protein sequence ID" value="KAK3786993.1"/>
    <property type="molecule type" value="Genomic_DNA"/>
</dbReference>
<feature type="region of interest" description="Disordered" evidence="1">
    <location>
        <begin position="28"/>
        <end position="48"/>
    </location>
</feature>
<dbReference type="AlphaFoldDB" id="A0AAE1AG51"/>
<accession>A0AAE1AG51</accession>
<comment type="caution">
    <text evidence="3">The sequence shown here is derived from an EMBL/GenBank/DDBJ whole genome shotgun (WGS) entry which is preliminary data.</text>
</comment>
<protein>
    <submittedName>
        <fullName evidence="3">Uncharacterized protein</fullName>
    </submittedName>
</protein>
<keyword evidence="2" id="KW-1133">Transmembrane helix</keyword>
<feature type="transmembrane region" description="Helical" evidence="2">
    <location>
        <begin position="57"/>
        <end position="76"/>
    </location>
</feature>
<keyword evidence="2" id="KW-0812">Transmembrane</keyword>
<gene>
    <name evidence="3" type="ORF">RRG08_052626</name>
</gene>
<evidence type="ECO:0000313" key="4">
    <source>
        <dbReference type="Proteomes" id="UP001283361"/>
    </source>
</evidence>
<keyword evidence="4" id="KW-1185">Reference proteome</keyword>
<proteinExistence type="predicted"/>
<dbReference type="Proteomes" id="UP001283361">
    <property type="component" value="Unassembled WGS sequence"/>
</dbReference>